<keyword evidence="2" id="KW-0732">Signal</keyword>
<dbReference type="EMBL" id="CP042239">
    <property type="protein sequence ID" value="QDX26164.1"/>
    <property type="molecule type" value="Genomic_DNA"/>
</dbReference>
<evidence type="ECO:0000256" key="1">
    <source>
        <dbReference type="SAM" id="MobiDB-lite"/>
    </source>
</evidence>
<dbReference type="PROSITE" id="PS51257">
    <property type="entry name" value="PROKAR_LIPOPROTEIN"/>
    <property type="match status" value="1"/>
</dbReference>
<protein>
    <recommendedName>
        <fullName evidence="5">YD repeat-containing protein</fullName>
    </recommendedName>
</protein>
<gene>
    <name evidence="3" type="ORF">FPZ54_09110</name>
</gene>
<dbReference type="OrthoDB" id="7169608at2"/>
<accession>A0A518RFH6</accession>
<feature type="signal peptide" evidence="2">
    <location>
        <begin position="1"/>
        <end position="22"/>
    </location>
</feature>
<dbReference type="AlphaFoldDB" id="A0A518RFH6"/>
<feature type="region of interest" description="Disordered" evidence="1">
    <location>
        <begin position="315"/>
        <end position="335"/>
    </location>
</feature>
<organism evidence="3 4">
    <name type="scientific">Sphingomonas suaedae</name>
    <dbReference type="NCBI Taxonomy" id="2599297"/>
    <lineage>
        <taxon>Bacteria</taxon>
        <taxon>Pseudomonadati</taxon>
        <taxon>Pseudomonadota</taxon>
        <taxon>Alphaproteobacteria</taxon>
        <taxon>Sphingomonadales</taxon>
        <taxon>Sphingomonadaceae</taxon>
        <taxon>Sphingomonas</taxon>
    </lineage>
</organism>
<name>A0A518RFH6_9SPHN</name>
<feature type="chain" id="PRO_5022191918" description="YD repeat-containing protein" evidence="2">
    <location>
        <begin position="23"/>
        <end position="335"/>
    </location>
</feature>
<proteinExistence type="predicted"/>
<evidence type="ECO:0000313" key="4">
    <source>
        <dbReference type="Proteomes" id="UP000318055"/>
    </source>
</evidence>
<evidence type="ECO:0000313" key="3">
    <source>
        <dbReference type="EMBL" id="QDX26164.1"/>
    </source>
</evidence>
<sequence length="335" mass="35537">MNMRAILLASAASLAGTGMACAQTGPMAPVRQTLDDNGVDLLRGELVVEKTLLTIGGDQGMQYRVRTQGTGTRSNIWASLYKSGSTIMASVDNVTDRFTVSGSTFTPTEARGATLTVSGSTYTYTSREGTVVTFTKPAANEVAYDTYATEGFATSIARPSGERIDLTYERRLFCVAYEGDFCTGGWNWARRIASAKNSNGYAFSIGYASDDLEDGSQLLPWLAIGNVKAVNLTQEYCNTAAAWCATTGNWPTLDTPNSQYVGTTMGPSGITAITLPGNSTPDVTIAYTSGKVSAITDHAGTTSYAYADASGERTVPSPMRYRRRPPMCSTSPASG</sequence>
<evidence type="ECO:0000256" key="2">
    <source>
        <dbReference type="SAM" id="SignalP"/>
    </source>
</evidence>
<evidence type="ECO:0008006" key="5">
    <source>
        <dbReference type="Google" id="ProtNLM"/>
    </source>
</evidence>
<dbReference type="Proteomes" id="UP000318055">
    <property type="component" value="Chromosome"/>
</dbReference>
<dbReference type="RefSeq" id="WP_145846567.1">
    <property type="nucleotide sequence ID" value="NZ_CP042239.1"/>
</dbReference>
<reference evidence="3 4" key="1">
    <citation type="submission" date="2019-07" db="EMBL/GenBank/DDBJ databases">
        <title>Sphingomonas alkalisoli sp. nov., isolated from rhizosphere soil of Suaedae salsa.</title>
        <authorList>
            <person name="Zhang H."/>
            <person name="Xu L."/>
            <person name="Zhang J.-X."/>
            <person name="Sun J.-Q."/>
        </authorList>
    </citation>
    <scope>NUCLEOTIDE SEQUENCE [LARGE SCALE GENOMIC DNA]</scope>
    <source>
        <strain evidence="3 4">XS-10</strain>
    </source>
</reference>
<keyword evidence="4" id="KW-1185">Reference proteome</keyword>
<dbReference type="KEGG" id="ssua:FPZ54_09110"/>